<dbReference type="EMBL" id="JAVRRD010000040">
    <property type="protein sequence ID" value="KAK5045082.1"/>
    <property type="molecule type" value="Genomic_DNA"/>
</dbReference>
<feature type="region of interest" description="Disordered" evidence="1">
    <location>
        <begin position="589"/>
        <end position="608"/>
    </location>
</feature>
<evidence type="ECO:0000256" key="1">
    <source>
        <dbReference type="SAM" id="MobiDB-lite"/>
    </source>
</evidence>
<protein>
    <recommendedName>
        <fullName evidence="4">Reverse transcriptase domain-containing protein</fullName>
    </recommendedName>
</protein>
<accession>A0AAV9MU11</accession>
<dbReference type="RefSeq" id="XP_064700721.1">
    <property type="nucleotide sequence ID" value="XM_064853767.1"/>
</dbReference>
<dbReference type="Proteomes" id="UP001358417">
    <property type="component" value="Unassembled WGS sequence"/>
</dbReference>
<keyword evidence="3" id="KW-1185">Reference proteome</keyword>
<organism evidence="2 3">
    <name type="scientific">Exophiala bonariae</name>
    <dbReference type="NCBI Taxonomy" id="1690606"/>
    <lineage>
        <taxon>Eukaryota</taxon>
        <taxon>Fungi</taxon>
        <taxon>Dikarya</taxon>
        <taxon>Ascomycota</taxon>
        <taxon>Pezizomycotina</taxon>
        <taxon>Eurotiomycetes</taxon>
        <taxon>Chaetothyriomycetidae</taxon>
        <taxon>Chaetothyriales</taxon>
        <taxon>Herpotrichiellaceae</taxon>
        <taxon>Exophiala</taxon>
    </lineage>
</organism>
<dbReference type="GeneID" id="89978388"/>
<proteinExistence type="predicted"/>
<dbReference type="PANTHER" id="PTHR37015:SF2">
    <property type="entry name" value="REVERSE TRANSCRIPTASE DOMAIN-CONTAINING PROTEIN"/>
    <property type="match status" value="1"/>
</dbReference>
<evidence type="ECO:0000313" key="2">
    <source>
        <dbReference type="EMBL" id="KAK5045082.1"/>
    </source>
</evidence>
<evidence type="ECO:0000313" key="3">
    <source>
        <dbReference type="Proteomes" id="UP001358417"/>
    </source>
</evidence>
<gene>
    <name evidence="2" type="ORF">LTR84_010230</name>
</gene>
<name>A0AAV9MU11_9EURO</name>
<dbReference type="AlphaFoldDB" id="A0AAV9MU11"/>
<dbReference type="PANTHER" id="PTHR37015">
    <property type="entry name" value="REVERSE TRANSCRIPTASE DOMAIN-CONTAINING PROTEIN"/>
    <property type="match status" value="1"/>
</dbReference>
<evidence type="ECO:0008006" key="4">
    <source>
        <dbReference type="Google" id="ProtNLM"/>
    </source>
</evidence>
<reference evidence="2 3" key="1">
    <citation type="submission" date="2023-08" db="EMBL/GenBank/DDBJ databases">
        <title>Black Yeasts Isolated from many extreme environments.</title>
        <authorList>
            <person name="Coleine C."/>
            <person name="Stajich J.E."/>
            <person name="Selbmann L."/>
        </authorList>
    </citation>
    <scope>NUCLEOTIDE SEQUENCE [LARGE SCALE GENOMIC DNA]</scope>
    <source>
        <strain evidence="2 3">CCFEE 5792</strain>
    </source>
</reference>
<sequence length="910" mass="105063">MTSAALPETLRSVTSTKISELKKQRDRYETVKSDILRDAGRVTDKLERTRLLLRGVYRQARIKAVDDEPSDSDGSDFDYDASNPSRTRYNQQLFLQQAQKDPAFAPGLVQEIQDDLLRELELKSVQHAHAQFFSELVTEWLSSAVADPSKGSQAASVDDSSFENIGRKEMHEQRAQWESIVFEKSKVDQSRIKEYLAHLFTSEKVVKIAHKEIETSTKLFSQNLWYDKEFFDAENLKLTIEGVLQTDILSDEKNVILKSFQNNKEVLQEVADVLNMRYASLDTWDWSTVDGAITVHQRKQLNGKYRIFMEEEVLDAILLHAIGMKFAVHFKACLSRFFESLAWKTAATNIPKIDRERREYFLGADQGTQESATVEGKRKIQYKQEYFLTQLPITEAEGVRGYGDADGDVSRSDRKSPVETKQALLHLLITEAILAQDLRPGKSHTVIRSDFQWFGPSLPHETIFAVLEFFGVTSEWLDFFRKFLQAPMRFAQDGPDGQFQVRKKGVPMSHALSDVFGEAVLFVMDYAVNHATQNYLYRLHDDFWFWGSEDLCIRGWEAMTKFAEVMGIQFNKEKTGTVIFDQITSFRQEHRSGTESDTDEDEYLSTKSRHGLPKGEVRWGFLRLDAQSRRFVIDQSMVDDHIQELQRQLSHCTSILSYIQAYNAYLARFFSNNFGKPSYAFGREHIDNMIDTFVRIEKAIFPENTVTAHLNKLVKEKFDMEDIPDGVWYWPVQMGGMDLRNPLVPLYCMRDNLRGTPQKILQNYLDFDEAEYLVAKDRFDRRSHSKKNHRSFGDEFMSSEEYLRYREERSTFLGTAYDRLLEIPQEFAAFETNEIAAFLDKLPPASRGSRASKSGITKPFHRMKPYWKWVLAVYGSQIMEKYGSLQIVDAAQVPLGVVSVMKAGKIRWQG</sequence>
<comment type="caution">
    <text evidence="2">The sequence shown here is derived from an EMBL/GenBank/DDBJ whole genome shotgun (WGS) entry which is preliminary data.</text>
</comment>